<dbReference type="FunFam" id="3.40.309.10:FF:000003">
    <property type="entry name" value="Aldehyde dehydrogenase"/>
    <property type="match status" value="1"/>
</dbReference>
<dbReference type="PIRSF" id="PIRSF036492">
    <property type="entry name" value="ALDH"/>
    <property type="match status" value="1"/>
</dbReference>
<dbReference type="GO" id="GO:0005737">
    <property type="term" value="C:cytoplasm"/>
    <property type="evidence" value="ECO:0007669"/>
    <property type="project" value="TreeGrafter"/>
</dbReference>
<feature type="active site" evidence="5">
    <location>
        <position position="247"/>
    </location>
</feature>
<gene>
    <name evidence="9" type="ORF">DSL64_01025</name>
</gene>
<dbReference type="PROSITE" id="PS00687">
    <property type="entry name" value="ALDEHYDE_DEHYDR_GLU"/>
    <property type="match status" value="1"/>
</dbReference>
<dbReference type="PANTHER" id="PTHR43570">
    <property type="entry name" value="ALDEHYDE DEHYDROGENASE"/>
    <property type="match status" value="1"/>
</dbReference>
<dbReference type="SUPFAM" id="SSF53720">
    <property type="entry name" value="ALDH-like"/>
    <property type="match status" value="1"/>
</dbReference>
<dbReference type="InterPro" id="IPR029510">
    <property type="entry name" value="Ald_DH_CS_GLU"/>
</dbReference>
<dbReference type="Gene3D" id="3.40.309.10">
    <property type="entry name" value="Aldehyde Dehydrogenase, Chain A, domain 2"/>
    <property type="match status" value="1"/>
</dbReference>
<dbReference type="GO" id="GO:0004029">
    <property type="term" value="F:aldehyde dehydrogenase (NAD+) activity"/>
    <property type="evidence" value="ECO:0007669"/>
    <property type="project" value="TreeGrafter"/>
</dbReference>
<dbReference type="EMBL" id="QNUL01000001">
    <property type="protein sequence ID" value="REA64168.1"/>
    <property type="molecule type" value="Genomic_DNA"/>
</dbReference>
<feature type="domain" description="Aldehyde dehydrogenase" evidence="8">
    <location>
        <begin position="20"/>
        <end position="438"/>
    </location>
</feature>
<proteinExistence type="inferred from homology"/>
<protein>
    <recommendedName>
        <fullName evidence="4">Aldehyde dehydrogenase</fullName>
    </recommendedName>
</protein>
<dbReference type="OrthoDB" id="9762913at2"/>
<evidence type="ECO:0000259" key="8">
    <source>
        <dbReference type="Pfam" id="PF00171"/>
    </source>
</evidence>
<dbReference type="PROSITE" id="PS00070">
    <property type="entry name" value="ALDEHYDE_DEHYDR_CYS"/>
    <property type="match status" value="1"/>
</dbReference>
<evidence type="ECO:0000256" key="3">
    <source>
        <dbReference type="ARBA" id="ARBA00023027"/>
    </source>
</evidence>
<evidence type="ECO:0000256" key="4">
    <source>
        <dbReference type="PIRNR" id="PIRNR036492"/>
    </source>
</evidence>
<evidence type="ECO:0000256" key="6">
    <source>
        <dbReference type="PROSITE-ProRule" id="PRU10007"/>
    </source>
</evidence>
<evidence type="ECO:0000256" key="7">
    <source>
        <dbReference type="RuleBase" id="RU003345"/>
    </source>
</evidence>
<dbReference type="InterPro" id="IPR016163">
    <property type="entry name" value="Ald_DH_C"/>
</dbReference>
<sequence>MMTDLELSAIFNRQWENRHVIAATDSHVRIAKLKKLREYLLARVDQACEATKQDFGKPAAETIIGELLVLINEITHTIKHLHQWMKPERQSTPLTMIGTSAYIQYEPKGCTLIIAPWNYPIALALKPLVSAIAAGCTAIVKPSEMTPYSADFVSQTIQSLFNDNEVVVIQGDADTASALLKLPFNHIFFTGSPAVGKIVMRAAAEHLASVTLELGGKSPSIVDATADVKASAERIAWAKFFNNGQTCIAPDYVLVDQSVEPQLVSELKRVILKMYVVNAQTIEESASYGRIVNTKHFERLQAHLQNAKELGAVVETGDDCNSKSRYFAPTLLTHVTREMSVMNEEIFGPVLPVMTFQSVEQAINIVNDGEKPLALYIHSKNNATIEQILKNTSSGNALVNEMLTQFGHTQIPFGGVNNSGIGKSNGFYGFKEFSNAKGVMKRRFGTMKFLYPPYSARLEEWLKKGLRWV</sequence>
<feature type="active site" evidence="5 6">
    <location>
        <position position="213"/>
    </location>
</feature>
<dbReference type="InterPro" id="IPR016160">
    <property type="entry name" value="Ald_DH_CS_CYS"/>
</dbReference>
<comment type="similarity">
    <text evidence="1 4 7">Belongs to the aldehyde dehydrogenase family.</text>
</comment>
<dbReference type="InterPro" id="IPR016162">
    <property type="entry name" value="Ald_DH_N"/>
</dbReference>
<comment type="caution">
    <text evidence="9">The sequence shown here is derived from an EMBL/GenBank/DDBJ whole genome shotgun (WGS) entry which is preliminary data.</text>
</comment>
<evidence type="ECO:0000313" key="9">
    <source>
        <dbReference type="EMBL" id="REA64168.1"/>
    </source>
</evidence>
<evidence type="ECO:0000256" key="1">
    <source>
        <dbReference type="ARBA" id="ARBA00009986"/>
    </source>
</evidence>
<dbReference type="Pfam" id="PF00171">
    <property type="entry name" value="Aldedh"/>
    <property type="match status" value="1"/>
</dbReference>
<accession>A0A3D8YH89</accession>
<dbReference type="RefSeq" id="WP_115828776.1">
    <property type="nucleotide sequence ID" value="NZ_QNUL01000001.1"/>
</dbReference>
<dbReference type="AlphaFoldDB" id="A0A3D8YH89"/>
<keyword evidence="2 4" id="KW-0560">Oxidoreductase</keyword>
<dbReference type="Proteomes" id="UP000256373">
    <property type="component" value="Unassembled WGS sequence"/>
</dbReference>
<evidence type="ECO:0000313" key="10">
    <source>
        <dbReference type="Proteomes" id="UP000256373"/>
    </source>
</evidence>
<keyword evidence="10" id="KW-1185">Reference proteome</keyword>
<name>A0A3D8YH89_9BACT</name>
<organism evidence="9 10">
    <name type="scientific">Dyadobacter luteus</name>
    <dbReference type="NCBI Taxonomy" id="2259619"/>
    <lineage>
        <taxon>Bacteria</taxon>
        <taxon>Pseudomonadati</taxon>
        <taxon>Bacteroidota</taxon>
        <taxon>Cytophagia</taxon>
        <taxon>Cytophagales</taxon>
        <taxon>Spirosomataceae</taxon>
        <taxon>Dyadobacter</taxon>
    </lineage>
</organism>
<keyword evidence="3" id="KW-0520">NAD</keyword>
<dbReference type="Gene3D" id="3.40.605.10">
    <property type="entry name" value="Aldehyde Dehydrogenase, Chain A, domain 1"/>
    <property type="match status" value="1"/>
</dbReference>
<dbReference type="InterPro" id="IPR015590">
    <property type="entry name" value="Aldehyde_DH_dom"/>
</dbReference>
<evidence type="ECO:0000256" key="5">
    <source>
        <dbReference type="PIRSR" id="PIRSR036492-1"/>
    </source>
</evidence>
<dbReference type="PANTHER" id="PTHR43570:SF20">
    <property type="entry name" value="ALDEHYDE DEHYDROGENASE ALDX-RELATED"/>
    <property type="match status" value="1"/>
</dbReference>
<dbReference type="GO" id="GO:0006081">
    <property type="term" value="P:aldehyde metabolic process"/>
    <property type="evidence" value="ECO:0007669"/>
    <property type="project" value="InterPro"/>
</dbReference>
<dbReference type="InterPro" id="IPR016161">
    <property type="entry name" value="Ald_DH/histidinol_DH"/>
</dbReference>
<evidence type="ECO:0000256" key="2">
    <source>
        <dbReference type="ARBA" id="ARBA00023002"/>
    </source>
</evidence>
<reference evidence="9 10" key="1">
    <citation type="submission" date="2018-07" db="EMBL/GenBank/DDBJ databases">
        <title>Dyadobacter roseus sp. nov., isolated from rose rhizosphere soil.</title>
        <authorList>
            <person name="Chen L."/>
        </authorList>
    </citation>
    <scope>NUCLEOTIDE SEQUENCE [LARGE SCALE GENOMIC DNA]</scope>
    <source>
        <strain evidence="9 10">RS19</strain>
    </source>
</reference>
<dbReference type="InterPro" id="IPR012394">
    <property type="entry name" value="Aldehyde_DH_NAD(P)"/>
</dbReference>
<dbReference type="FunFam" id="3.40.605.10:FF:000004">
    <property type="entry name" value="Aldehyde dehydrogenase"/>
    <property type="match status" value="1"/>
</dbReference>